<dbReference type="EMBL" id="JACGWS010000009">
    <property type="protein sequence ID" value="MBC8755979.1"/>
    <property type="molecule type" value="Genomic_DNA"/>
</dbReference>
<feature type="compositionally biased region" description="Basic and acidic residues" evidence="1">
    <location>
        <begin position="37"/>
        <end position="62"/>
    </location>
</feature>
<sequence length="62" mass="7035">MKNLKRTRSIRVVVKVLITFIVLMIFSCTPYPIEDEGNVKVENETTKTTGEDSGNKDTDTEE</sequence>
<evidence type="ECO:0000256" key="2">
    <source>
        <dbReference type="SAM" id="Phobius"/>
    </source>
</evidence>
<keyword evidence="2" id="KW-0472">Membrane</keyword>
<keyword evidence="4" id="KW-1185">Reference proteome</keyword>
<gene>
    <name evidence="3" type="ORF">H2O64_14975</name>
</gene>
<dbReference type="Proteomes" id="UP000619238">
    <property type="component" value="Unassembled WGS sequence"/>
</dbReference>
<evidence type="ECO:0000256" key="1">
    <source>
        <dbReference type="SAM" id="MobiDB-lite"/>
    </source>
</evidence>
<evidence type="ECO:0000313" key="4">
    <source>
        <dbReference type="Proteomes" id="UP000619238"/>
    </source>
</evidence>
<reference evidence="3 4" key="1">
    <citation type="submission" date="2020-07" db="EMBL/GenBank/DDBJ databases">
        <title>Description of Kordia aestuariivivens sp. nov., isolated from a tidal flat.</title>
        <authorList>
            <person name="Park S."/>
            <person name="Yoon J.-H."/>
        </authorList>
    </citation>
    <scope>NUCLEOTIDE SEQUENCE [LARGE SCALE GENOMIC DNA]</scope>
    <source>
        <strain evidence="3 4">YSTF-M3</strain>
    </source>
</reference>
<name>A0ABR7QBP9_9FLAO</name>
<evidence type="ECO:0000313" key="3">
    <source>
        <dbReference type="EMBL" id="MBC8755979.1"/>
    </source>
</evidence>
<feature type="transmembrane region" description="Helical" evidence="2">
    <location>
        <begin position="12"/>
        <end position="33"/>
    </location>
</feature>
<proteinExistence type="predicted"/>
<comment type="caution">
    <text evidence="3">The sequence shown here is derived from an EMBL/GenBank/DDBJ whole genome shotgun (WGS) entry which is preliminary data.</text>
</comment>
<keyword evidence="2" id="KW-1133">Transmembrane helix</keyword>
<dbReference type="PROSITE" id="PS51257">
    <property type="entry name" value="PROKAR_LIPOPROTEIN"/>
    <property type="match status" value="1"/>
</dbReference>
<keyword evidence="2" id="KW-0812">Transmembrane</keyword>
<protein>
    <submittedName>
        <fullName evidence="3">Uncharacterized protein</fullName>
    </submittedName>
</protein>
<accession>A0ABR7QBP9</accession>
<feature type="region of interest" description="Disordered" evidence="1">
    <location>
        <begin position="33"/>
        <end position="62"/>
    </location>
</feature>
<dbReference type="RefSeq" id="WP_187563021.1">
    <property type="nucleotide sequence ID" value="NZ_JACGWS010000009.1"/>
</dbReference>
<organism evidence="3 4">
    <name type="scientific">Kordia aestuariivivens</name>
    <dbReference type="NCBI Taxonomy" id="2759037"/>
    <lineage>
        <taxon>Bacteria</taxon>
        <taxon>Pseudomonadati</taxon>
        <taxon>Bacteroidota</taxon>
        <taxon>Flavobacteriia</taxon>
        <taxon>Flavobacteriales</taxon>
        <taxon>Flavobacteriaceae</taxon>
        <taxon>Kordia</taxon>
    </lineage>
</organism>